<dbReference type="Proteomes" id="UP000005801">
    <property type="component" value="Unassembled WGS sequence"/>
</dbReference>
<dbReference type="AlphaFoldDB" id="A6GJK6"/>
<dbReference type="EMBL" id="ABCS01000160">
    <property type="protein sequence ID" value="EDM73939.1"/>
    <property type="molecule type" value="Genomic_DNA"/>
</dbReference>
<dbReference type="GO" id="GO:0004775">
    <property type="term" value="F:succinate-CoA ligase (ADP-forming) activity"/>
    <property type="evidence" value="ECO:0007669"/>
    <property type="project" value="UniProtKB-EC"/>
</dbReference>
<accession>A6GJK6</accession>
<feature type="chain" id="PRO_5002695633" evidence="1">
    <location>
        <begin position="23"/>
        <end position="184"/>
    </location>
</feature>
<feature type="signal peptide" evidence="1">
    <location>
        <begin position="1"/>
        <end position="22"/>
    </location>
</feature>
<protein>
    <submittedName>
        <fullName evidence="2">Succinyl-CoA synthetase subunit alpha</fullName>
        <ecNumber evidence="2">6.2.1.5</ecNumber>
    </submittedName>
</protein>
<proteinExistence type="predicted"/>
<evidence type="ECO:0000256" key="1">
    <source>
        <dbReference type="SAM" id="SignalP"/>
    </source>
</evidence>
<name>A6GJK6_9BACT</name>
<organism evidence="2 3">
    <name type="scientific">Plesiocystis pacifica SIR-1</name>
    <dbReference type="NCBI Taxonomy" id="391625"/>
    <lineage>
        <taxon>Bacteria</taxon>
        <taxon>Pseudomonadati</taxon>
        <taxon>Myxococcota</taxon>
        <taxon>Polyangia</taxon>
        <taxon>Nannocystales</taxon>
        <taxon>Nannocystaceae</taxon>
        <taxon>Plesiocystis</taxon>
    </lineage>
</organism>
<keyword evidence="3" id="KW-1185">Reference proteome</keyword>
<keyword evidence="2" id="KW-0436">Ligase</keyword>
<reference evidence="2 3" key="1">
    <citation type="submission" date="2007-06" db="EMBL/GenBank/DDBJ databases">
        <authorList>
            <person name="Shimkets L."/>
            <person name="Ferriera S."/>
            <person name="Johnson J."/>
            <person name="Kravitz S."/>
            <person name="Beeson K."/>
            <person name="Sutton G."/>
            <person name="Rogers Y.-H."/>
            <person name="Friedman R."/>
            <person name="Frazier M."/>
            <person name="Venter J.C."/>
        </authorList>
    </citation>
    <scope>NUCLEOTIDE SEQUENCE [LARGE SCALE GENOMIC DNA]</scope>
    <source>
        <strain evidence="2 3">SIR-1</strain>
    </source>
</reference>
<evidence type="ECO:0000313" key="3">
    <source>
        <dbReference type="Proteomes" id="UP000005801"/>
    </source>
</evidence>
<comment type="caution">
    <text evidence="2">The sequence shown here is derived from an EMBL/GenBank/DDBJ whole genome shotgun (WGS) entry which is preliminary data.</text>
</comment>
<dbReference type="RefSeq" id="WP_006976892.1">
    <property type="nucleotide sequence ID" value="NZ_ABCS01000160.1"/>
</dbReference>
<sequence length="184" mass="19739">MNKIAALGTLAATLVGSLTLVAAPQEAEAYSWRRSTAMGNCEVRGLGSISTDGVLSDWSSYDDKVRHYNGRVYVSGGKAATCTIESDTNLSHDDITFANIHVRLVENDCTGNHPIVRTASISYASGTYSEGSSISYTKSGCNYTFNANTSSELDGWSTLSYYPMFTVTAGTGEPVFINGSWMHD</sequence>
<evidence type="ECO:0000313" key="2">
    <source>
        <dbReference type="EMBL" id="EDM73939.1"/>
    </source>
</evidence>
<keyword evidence="1" id="KW-0732">Signal</keyword>
<gene>
    <name evidence="2" type="ORF">PPSIR1_15840</name>
</gene>
<dbReference type="EC" id="6.2.1.5" evidence="2"/>